<evidence type="ECO:0000313" key="5">
    <source>
        <dbReference type="EMBL" id="PTQ39097.1"/>
    </source>
</evidence>
<dbReference type="PANTHER" id="PTHR47447">
    <property type="entry name" value="OS03G0856100 PROTEIN"/>
    <property type="match status" value="1"/>
</dbReference>
<dbReference type="SUPFAM" id="SSF81901">
    <property type="entry name" value="HCP-like"/>
    <property type="match status" value="1"/>
</dbReference>
<reference evidence="6" key="1">
    <citation type="journal article" date="2017" name="Cell">
        <title>Insights into land plant evolution garnered from the Marchantia polymorpha genome.</title>
        <authorList>
            <person name="Bowman J.L."/>
            <person name="Kohchi T."/>
            <person name="Yamato K.T."/>
            <person name="Jenkins J."/>
            <person name="Shu S."/>
            <person name="Ishizaki K."/>
            <person name="Yamaoka S."/>
            <person name="Nishihama R."/>
            <person name="Nakamura Y."/>
            <person name="Berger F."/>
            <person name="Adam C."/>
            <person name="Aki S.S."/>
            <person name="Althoff F."/>
            <person name="Araki T."/>
            <person name="Arteaga-Vazquez M.A."/>
            <person name="Balasubrmanian S."/>
            <person name="Barry K."/>
            <person name="Bauer D."/>
            <person name="Boehm C.R."/>
            <person name="Briginshaw L."/>
            <person name="Caballero-Perez J."/>
            <person name="Catarino B."/>
            <person name="Chen F."/>
            <person name="Chiyoda S."/>
            <person name="Chovatia M."/>
            <person name="Davies K.M."/>
            <person name="Delmans M."/>
            <person name="Demura T."/>
            <person name="Dierschke T."/>
            <person name="Dolan L."/>
            <person name="Dorantes-Acosta A.E."/>
            <person name="Eklund D.M."/>
            <person name="Florent S.N."/>
            <person name="Flores-Sandoval E."/>
            <person name="Fujiyama A."/>
            <person name="Fukuzawa H."/>
            <person name="Galik B."/>
            <person name="Grimanelli D."/>
            <person name="Grimwood J."/>
            <person name="Grossniklaus U."/>
            <person name="Hamada T."/>
            <person name="Haseloff J."/>
            <person name="Hetherington A.J."/>
            <person name="Higo A."/>
            <person name="Hirakawa Y."/>
            <person name="Hundley H.N."/>
            <person name="Ikeda Y."/>
            <person name="Inoue K."/>
            <person name="Inoue S.I."/>
            <person name="Ishida S."/>
            <person name="Jia Q."/>
            <person name="Kakita M."/>
            <person name="Kanazawa T."/>
            <person name="Kawai Y."/>
            <person name="Kawashima T."/>
            <person name="Kennedy M."/>
            <person name="Kinose K."/>
            <person name="Kinoshita T."/>
            <person name="Kohara Y."/>
            <person name="Koide E."/>
            <person name="Komatsu K."/>
            <person name="Kopischke S."/>
            <person name="Kubo M."/>
            <person name="Kyozuka J."/>
            <person name="Lagercrantz U."/>
            <person name="Lin S.S."/>
            <person name="Lindquist E."/>
            <person name="Lipzen A.M."/>
            <person name="Lu C.W."/>
            <person name="De Luna E."/>
            <person name="Martienssen R.A."/>
            <person name="Minamino N."/>
            <person name="Mizutani M."/>
            <person name="Mizutani M."/>
            <person name="Mochizuki N."/>
            <person name="Monte I."/>
            <person name="Mosher R."/>
            <person name="Nagasaki H."/>
            <person name="Nakagami H."/>
            <person name="Naramoto S."/>
            <person name="Nishitani K."/>
            <person name="Ohtani M."/>
            <person name="Okamoto T."/>
            <person name="Okumura M."/>
            <person name="Phillips J."/>
            <person name="Pollak B."/>
            <person name="Reinders A."/>
            <person name="Rovekamp M."/>
            <person name="Sano R."/>
            <person name="Sawa S."/>
            <person name="Schmid M.W."/>
            <person name="Shirakawa M."/>
            <person name="Solano R."/>
            <person name="Spunde A."/>
            <person name="Suetsugu N."/>
            <person name="Sugano S."/>
            <person name="Sugiyama A."/>
            <person name="Sun R."/>
            <person name="Suzuki Y."/>
            <person name="Takenaka M."/>
            <person name="Takezawa D."/>
            <person name="Tomogane H."/>
            <person name="Tsuzuki M."/>
            <person name="Ueda T."/>
            <person name="Umeda M."/>
            <person name="Ward J.M."/>
            <person name="Watanabe Y."/>
            <person name="Yazaki K."/>
            <person name="Yokoyama R."/>
            <person name="Yoshitake Y."/>
            <person name="Yotsui I."/>
            <person name="Zachgo S."/>
            <person name="Schmutz J."/>
        </authorList>
    </citation>
    <scope>NUCLEOTIDE SEQUENCE [LARGE SCALE GENOMIC DNA]</scope>
    <source>
        <strain evidence="6">Tak-1</strain>
    </source>
</reference>
<dbReference type="InterPro" id="IPR011990">
    <property type="entry name" value="TPR-like_helical_dom_sf"/>
</dbReference>
<dbReference type="InterPro" id="IPR002885">
    <property type="entry name" value="PPR_rpt"/>
</dbReference>
<dbReference type="AlphaFoldDB" id="A0A2R6WZ22"/>
<protein>
    <recommendedName>
        <fullName evidence="4">PROP1-like PPR domain-containing protein</fullName>
    </recommendedName>
</protein>
<feature type="repeat" description="PPR" evidence="3">
    <location>
        <begin position="296"/>
        <end position="330"/>
    </location>
</feature>
<feature type="repeat" description="PPR" evidence="3">
    <location>
        <begin position="435"/>
        <end position="469"/>
    </location>
</feature>
<dbReference type="Gramene" id="Mp6g14230.1">
    <property type="protein sequence ID" value="Mp6g14230.1.cds1"/>
    <property type="gene ID" value="Mp6g14230"/>
</dbReference>
<feature type="repeat" description="PPR" evidence="3">
    <location>
        <begin position="505"/>
        <end position="539"/>
    </location>
</feature>
<organism evidence="5 6">
    <name type="scientific">Marchantia polymorpha</name>
    <name type="common">Common liverwort</name>
    <name type="synonym">Marchantia aquatica</name>
    <dbReference type="NCBI Taxonomy" id="3197"/>
    <lineage>
        <taxon>Eukaryota</taxon>
        <taxon>Viridiplantae</taxon>
        <taxon>Streptophyta</taxon>
        <taxon>Embryophyta</taxon>
        <taxon>Marchantiophyta</taxon>
        <taxon>Marchantiopsida</taxon>
        <taxon>Marchantiidae</taxon>
        <taxon>Marchantiales</taxon>
        <taxon>Marchantiaceae</taxon>
        <taxon>Marchantia</taxon>
    </lineage>
</organism>
<dbReference type="OrthoDB" id="512740at2759"/>
<dbReference type="Pfam" id="PF13041">
    <property type="entry name" value="PPR_2"/>
    <property type="match status" value="2"/>
</dbReference>
<dbReference type="EMBL" id="KZ772719">
    <property type="protein sequence ID" value="PTQ39097.1"/>
    <property type="molecule type" value="Genomic_DNA"/>
</dbReference>
<dbReference type="InterPro" id="IPR033443">
    <property type="entry name" value="PROP1-like_PPR_dom"/>
</dbReference>
<dbReference type="Gene3D" id="1.25.40.10">
    <property type="entry name" value="Tetratricopeptide repeat domain"/>
    <property type="match status" value="3"/>
</dbReference>
<feature type="repeat" description="PPR" evidence="3">
    <location>
        <begin position="401"/>
        <end position="434"/>
    </location>
</feature>
<dbReference type="Proteomes" id="UP000244005">
    <property type="component" value="Unassembled WGS sequence"/>
</dbReference>
<keyword evidence="2" id="KW-0677">Repeat</keyword>
<feature type="repeat" description="PPR" evidence="3">
    <location>
        <begin position="366"/>
        <end position="400"/>
    </location>
</feature>
<dbReference type="NCBIfam" id="TIGR00756">
    <property type="entry name" value="PPR"/>
    <property type="match status" value="5"/>
</dbReference>
<evidence type="ECO:0000313" key="6">
    <source>
        <dbReference type="Proteomes" id="UP000244005"/>
    </source>
</evidence>
<proteinExistence type="inferred from homology"/>
<evidence type="ECO:0000256" key="2">
    <source>
        <dbReference type="ARBA" id="ARBA00022737"/>
    </source>
</evidence>
<feature type="repeat" description="PPR" evidence="3">
    <location>
        <begin position="331"/>
        <end position="365"/>
    </location>
</feature>
<keyword evidence="6" id="KW-1185">Reference proteome</keyword>
<dbReference type="PROSITE" id="PS51375">
    <property type="entry name" value="PPR"/>
    <property type="match status" value="7"/>
</dbReference>
<accession>A0A2R6WZ22</accession>
<evidence type="ECO:0000256" key="3">
    <source>
        <dbReference type="PROSITE-ProRule" id="PRU00708"/>
    </source>
</evidence>
<dbReference type="Pfam" id="PF17177">
    <property type="entry name" value="PPR_long"/>
    <property type="match status" value="1"/>
</dbReference>
<comment type="similarity">
    <text evidence="1">Belongs to the PPR family. P subfamily.</text>
</comment>
<evidence type="ECO:0000256" key="1">
    <source>
        <dbReference type="ARBA" id="ARBA00007626"/>
    </source>
</evidence>
<feature type="repeat" description="PPR" evidence="3">
    <location>
        <begin position="470"/>
        <end position="504"/>
    </location>
</feature>
<dbReference type="OMA" id="CERKEDG"/>
<evidence type="ECO:0000259" key="4">
    <source>
        <dbReference type="Pfam" id="PF17177"/>
    </source>
</evidence>
<sequence length="758" mass="86100">MNSLKRRFSVEDLRALELKCRIYPELEKTFEFWAGAFDRVLRFASENRDFAGVDGVPRLPCKLQYAPATRFQKVWGSSQVRLFCRGRDVEQNNVEVAGHGRNKLENIGEGAEVAVSPVANGDSSVLDQGMQSMYYTRRRAGWPWISVVPSEQQVYEGAIQQTVKTGTLQEPPPVFFPEIYRHPGTKHPLKVFPLNVPDKICSLLSQYGWSAHTKIELRAMMKEIKFLKSRQIQVVLRRQRHAEVAYGFLQWAMAEGNCKLHIKCFTLVMPLLGRVRKFNLLEQLLKDMEEKGYVPDKIIFTAAMRCYASGFEMQEAMELLAKMKGRGFEPDCVTYSVLIQMFSKARLYQEAIKLYEEMLSLGIATDTQLYNCVICTFGKAGRLDLAYKKLEEMRERGHIPDQFTYGVLIEGYAKAGRRAFLDLYKEMQHEGIPLNEVIFNILFLGISRIGTLEDAEAVFADMEQVGLAANLNAFATLIGMCSKSGKASEAQNWFDKMRSFGLKPTMAIANALLDGYARAKQFTEAGKVLDSFLSWGLVPNLQTFTVCLRCLSLCERKEDGEVVQRMLSCHEGSHFLRSLLDSSTPEKNIAPIIAAFLSTLQFEKRQFRRDFVDVLINYLYQFGFRSQGNQVWEEALASYIFPSLVEQGPEGICSVNLQNMEYGTAVVALTRTFPRLIKQFHRKEMTPEWVQIITGPVREEPPTDATTVHQAVAVLLQTLNSPFRVDTLQTVSGFVGRGEDVTNWLDEPQVKAMLAFKH</sequence>
<name>A0A2R6WZ22_MARPO</name>
<gene>
    <name evidence="5" type="ORF">MARPO_0047s0077</name>
</gene>
<dbReference type="PANTHER" id="PTHR47447:SF17">
    <property type="entry name" value="OS12G0638900 PROTEIN"/>
    <property type="match status" value="1"/>
</dbReference>
<feature type="domain" description="PROP1-like PPR" evidence="4">
    <location>
        <begin position="449"/>
        <end position="570"/>
    </location>
</feature>